<sequence length="524" mass="59512">MRILMLSWEYPPKNVGGLSNHVYYLSQALSKMGHEIHVITCEEGTAPLQENDNGVFVHRVAPYKIDTSDFTKWVMQLNFAIVEEAIKIITTSGKFDIIHAHDWLSAFSAKTLKCSFKIPTVCTIHATEYGRNGGIRTEMQRYISSTEWFLSYEAWKVVACSNYMRHQISDVFAVPWEKIWVIPNGVEPEKFNFEFEWLTFRRRYARDEEKIIFYIGRHVFEKGIHLLIESAQGIIARYNNSKFVIAGTGPMTNELKHRVRQMGIEEKFVFTGYMSDEDRDKLYRVANVAVFPSLYEPFGIVVLEAMAAGCPVVVSDTGGLGEIVQHKMNGLKTINGSSQSIVDNISQLLYNDELANGLKENALKSVYEKYTWNKVAETTICMYNWIVEEAKGTEWEIRTNKESKHGDVLTLKNELKNVIKEKSKSTKESLDSIACKTIETVDNISNVKDKIADRTKEAVNNVSDAVTNVKGKISTKTKEVADGALDIKHKITNKTKEAAEGIKEGISEIKEKLSKEDQKDLDNK</sequence>
<dbReference type="Gene3D" id="3.40.50.2000">
    <property type="entry name" value="Glycogen Phosphorylase B"/>
    <property type="match status" value="2"/>
</dbReference>
<evidence type="ECO:0000313" key="4">
    <source>
        <dbReference type="Proteomes" id="UP000076603"/>
    </source>
</evidence>
<gene>
    <name evidence="3" type="ORF">CLMAG_48530</name>
</gene>
<dbReference type="Pfam" id="PF00534">
    <property type="entry name" value="Glycos_transf_1"/>
    <property type="match status" value="1"/>
</dbReference>
<accession>A0A162RFV7</accession>
<keyword evidence="3" id="KW-0328">Glycosyltransferase</keyword>
<keyword evidence="3" id="KW-0808">Transferase</keyword>
<proteinExistence type="predicted"/>
<dbReference type="Gene3D" id="1.20.120.20">
    <property type="entry name" value="Apolipoprotein"/>
    <property type="match status" value="1"/>
</dbReference>
<protein>
    <submittedName>
        <fullName evidence="3">Glycogen synthase</fullName>
        <ecNumber evidence="3">2.4.1.11</ecNumber>
    </submittedName>
</protein>
<dbReference type="Pfam" id="PF13439">
    <property type="entry name" value="Glyco_transf_4"/>
    <property type="match status" value="1"/>
</dbReference>
<organism evidence="3 4">
    <name type="scientific">Clostridium magnum DSM 2767</name>
    <dbReference type="NCBI Taxonomy" id="1121326"/>
    <lineage>
        <taxon>Bacteria</taxon>
        <taxon>Bacillati</taxon>
        <taxon>Bacillota</taxon>
        <taxon>Clostridia</taxon>
        <taxon>Eubacteriales</taxon>
        <taxon>Clostridiaceae</taxon>
        <taxon>Clostridium</taxon>
    </lineage>
</organism>
<keyword evidence="4" id="KW-1185">Reference proteome</keyword>
<evidence type="ECO:0000259" key="1">
    <source>
        <dbReference type="Pfam" id="PF00534"/>
    </source>
</evidence>
<dbReference type="PANTHER" id="PTHR45947:SF3">
    <property type="entry name" value="SULFOQUINOVOSYL TRANSFERASE SQD2"/>
    <property type="match status" value="1"/>
</dbReference>
<comment type="caution">
    <text evidence="3">The sequence shown here is derived from an EMBL/GenBank/DDBJ whole genome shotgun (WGS) entry which is preliminary data.</text>
</comment>
<feature type="domain" description="Glycosyl transferase family 1" evidence="1">
    <location>
        <begin position="205"/>
        <end position="364"/>
    </location>
</feature>
<dbReference type="SUPFAM" id="SSF53756">
    <property type="entry name" value="UDP-Glycosyltransferase/glycogen phosphorylase"/>
    <property type="match status" value="1"/>
</dbReference>
<dbReference type="Proteomes" id="UP000076603">
    <property type="component" value="Unassembled WGS sequence"/>
</dbReference>
<dbReference type="EC" id="2.4.1.11" evidence="3"/>
<evidence type="ECO:0000259" key="2">
    <source>
        <dbReference type="Pfam" id="PF13439"/>
    </source>
</evidence>
<name>A0A162RFV7_9CLOT</name>
<dbReference type="PANTHER" id="PTHR45947">
    <property type="entry name" value="SULFOQUINOVOSYL TRANSFERASE SQD2"/>
    <property type="match status" value="1"/>
</dbReference>
<dbReference type="InterPro" id="IPR001296">
    <property type="entry name" value="Glyco_trans_1"/>
</dbReference>
<dbReference type="InterPro" id="IPR050194">
    <property type="entry name" value="Glycosyltransferase_grp1"/>
</dbReference>
<dbReference type="GO" id="GO:0004373">
    <property type="term" value="F:alpha-1,4-glucan glucosyltransferase (UDP-glucose donor) activity"/>
    <property type="evidence" value="ECO:0007669"/>
    <property type="project" value="UniProtKB-EC"/>
</dbReference>
<dbReference type="InterPro" id="IPR028098">
    <property type="entry name" value="Glyco_trans_4-like_N"/>
</dbReference>
<dbReference type="AlphaFoldDB" id="A0A162RFV7"/>
<dbReference type="STRING" id="1121326.CLMAG_48530"/>
<feature type="domain" description="Glycosyltransferase subfamily 4-like N-terminal" evidence="2">
    <location>
        <begin position="15"/>
        <end position="189"/>
    </location>
</feature>
<dbReference type="RefSeq" id="WP_082832055.1">
    <property type="nucleotide sequence ID" value="NZ_FQXL01000033.1"/>
</dbReference>
<dbReference type="EMBL" id="LWAE01000007">
    <property type="protein sequence ID" value="KZL89843.1"/>
    <property type="molecule type" value="Genomic_DNA"/>
</dbReference>
<reference evidence="3 4" key="1">
    <citation type="submission" date="2016-04" db="EMBL/GenBank/DDBJ databases">
        <title>Genome sequence of Clostridium magnum DSM 2767.</title>
        <authorList>
            <person name="Poehlein A."/>
            <person name="Uhlig R."/>
            <person name="Fischer R."/>
            <person name="Bahl H."/>
            <person name="Daniel R."/>
        </authorList>
    </citation>
    <scope>NUCLEOTIDE SEQUENCE [LARGE SCALE GENOMIC DNA]</scope>
    <source>
        <strain evidence="3 4">DSM 2767</strain>
    </source>
</reference>
<dbReference type="CDD" id="cd03801">
    <property type="entry name" value="GT4_PimA-like"/>
    <property type="match status" value="1"/>
</dbReference>
<dbReference type="OrthoDB" id="9795068at2"/>
<dbReference type="PATRIC" id="fig|1121326.3.peg.4915"/>
<evidence type="ECO:0000313" key="3">
    <source>
        <dbReference type="EMBL" id="KZL89843.1"/>
    </source>
</evidence>